<dbReference type="InterPro" id="IPR006103">
    <property type="entry name" value="Glyco_hydro_2_cat"/>
</dbReference>
<feature type="chain" id="PRO_5008027877" evidence="4">
    <location>
        <begin position="24"/>
        <end position="681"/>
    </location>
</feature>
<dbReference type="SUPFAM" id="SSF49303">
    <property type="entry name" value="beta-Galactosidase/glucuronidase domain"/>
    <property type="match status" value="1"/>
</dbReference>
<dbReference type="GO" id="GO:0005975">
    <property type="term" value="P:carbohydrate metabolic process"/>
    <property type="evidence" value="ECO:0007669"/>
    <property type="project" value="InterPro"/>
</dbReference>
<protein>
    <submittedName>
        <fullName evidence="9">Beta-galactosidase</fullName>
        <ecNumber evidence="9">3.2.1.23</ecNumber>
        <ecNumber evidence="9">3.2.1.31</ecNumber>
    </submittedName>
</protein>
<feature type="domain" description="Glycosyl hydrolases family 2 sugar binding" evidence="7">
    <location>
        <begin position="54"/>
        <end position="171"/>
    </location>
</feature>
<evidence type="ECO:0000259" key="6">
    <source>
        <dbReference type="Pfam" id="PF02836"/>
    </source>
</evidence>
<dbReference type="EC" id="3.2.1.31" evidence="9"/>
<reference evidence="9 10" key="1">
    <citation type="submission" date="2015-09" db="EMBL/GenBank/DDBJ databases">
        <authorList>
            <consortium name="Pathogen Informatics"/>
        </authorList>
    </citation>
    <scope>NUCLEOTIDE SEQUENCE [LARGE SCALE GENOMIC DNA]</scope>
    <source>
        <strain evidence="9 10">2789STDY5834945</strain>
    </source>
</reference>
<dbReference type="Proteomes" id="UP000095541">
    <property type="component" value="Unassembled WGS sequence"/>
</dbReference>
<sequence>MLQRTIFFLFLLGGVLVSLVAKADDNPRTFILLDKGWGYRPVSDTGLKSSMKQVTVPHTWNANYIPGTRSYNREMMVYRRDLEITPDMKDKRLFLYFEGVNSSATVLVNNKSVGSHKGGYTAFCMEVTDYAKQGINKLEVWVTNAYNPEILPISGDFNIYGGIHRPCHLLVTEQDCISPLFYASPGVFIHQDKVSEKLAQITVETMLSLSGKKQGLKVRTTIEDAKGNIISQNIEQNVTNENVKQPFVIDHPVLWNAKQNPHLYKVIVELLDAGKVIDRVEQRTGLRYFSVDADKGFFLNGKYLDLYGFCLHEEVEGKGSALSAEDHERDMELVKESGATSLRLVHYPHSESIYHLSDENGIVLWTEIPMVGPGGYDFCGFINTDGLKEHARQVLKELVYQKYNHPSICFWGIFNEIRTNYDNAEPFARELHELYKEIDPSRLTTLASCDDPKFYQNCSDLMAWNKYIGWYGSRNAPETAGNFFDKAKAASNGKPVAISEYGGGANVEHHFSMKENDVKPSGQFHPEEGQTYIHEGNWSAFAQRPYMWAKYIWVFADFQSSIRNEGGKPGINDKGLVTYDRKIKKDAFYFYKANWSTEPMIYITSRRFTERPEANVQVKVYSNLRENTLYVNGKKIGKQKSDSLHRVMWQNVTLSKGENRIRVEGKSKAGVIEDTCVWYLK</sequence>
<feature type="domain" description="Glycoside hydrolase family 2 immunoglobulin-like beta-sandwich" evidence="5">
    <location>
        <begin position="187"/>
        <end position="287"/>
    </location>
</feature>
<dbReference type="Pfam" id="PF16355">
    <property type="entry name" value="DUF4982"/>
    <property type="match status" value="1"/>
</dbReference>
<dbReference type="GO" id="GO:0004566">
    <property type="term" value="F:beta-glucuronidase activity"/>
    <property type="evidence" value="ECO:0007669"/>
    <property type="project" value="UniProtKB-EC"/>
</dbReference>
<accession>A0A174MG37</accession>
<dbReference type="Pfam" id="PF00703">
    <property type="entry name" value="Glyco_hydro_2"/>
    <property type="match status" value="1"/>
</dbReference>
<name>A0A174MG37_BACT4</name>
<dbReference type="Gene3D" id="2.60.40.10">
    <property type="entry name" value="Immunoglobulins"/>
    <property type="match status" value="2"/>
</dbReference>
<dbReference type="GO" id="GO:0004565">
    <property type="term" value="F:beta-galactosidase activity"/>
    <property type="evidence" value="ECO:0007669"/>
    <property type="project" value="UniProtKB-EC"/>
</dbReference>
<evidence type="ECO:0000313" key="10">
    <source>
        <dbReference type="Proteomes" id="UP000095541"/>
    </source>
</evidence>
<dbReference type="InterPro" id="IPR013783">
    <property type="entry name" value="Ig-like_fold"/>
</dbReference>
<dbReference type="SUPFAM" id="SSF49785">
    <property type="entry name" value="Galactose-binding domain-like"/>
    <property type="match status" value="1"/>
</dbReference>
<dbReference type="InterPro" id="IPR017853">
    <property type="entry name" value="GH"/>
</dbReference>
<keyword evidence="4" id="KW-0732">Signal</keyword>
<dbReference type="EMBL" id="CZBI01000001">
    <property type="protein sequence ID" value="CUP35332.1"/>
    <property type="molecule type" value="Genomic_DNA"/>
</dbReference>
<evidence type="ECO:0000313" key="9">
    <source>
        <dbReference type="EMBL" id="CUP35332.1"/>
    </source>
</evidence>
<evidence type="ECO:0000256" key="3">
    <source>
        <dbReference type="ARBA" id="ARBA00023295"/>
    </source>
</evidence>
<evidence type="ECO:0000259" key="5">
    <source>
        <dbReference type="Pfam" id="PF00703"/>
    </source>
</evidence>
<dbReference type="Gene3D" id="2.60.120.260">
    <property type="entry name" value="Galactose-binding domain-like"/>
    <property type="match status" value="1"/>
</dbReference>
<dbReference type="Pfam" id="PF02836">
    <property type="entry name" value="Glyco_hydro_2_C"/>
    <property type="match status" value="1"/>
</dbReference>
<organism evidence="9 10">
    <name type="scientific">Bacteroides thetaiotaomicron</name>
    <dbReference type="NCBI Taxonomy" id="818"/>
    <lineage>
        <taxon>Bacteria</taxon>
        <taxon>Pseudomonadati</taxon>
        <taxon>Bacteroidota</taxon>
        <taxon>Bacteroidia</taxon>
        <taxon>Bacteroidales</taxon>
        <taxon>Bacteroidaceae</taxon>
        <taxon>Bacteroides</taxon>
    </lineage>
</organism>
<evidence type="ECO:0000259" key="8">
    <source>
        <dbReference type="Pfam" id="PF16355"/>
    </source>
</evidence>
<proteinExistence type="inferred from homology"/>
<keyword evidence="2 9" id="KW-0378">Hydrolase</keyword>
<dbReference type="Gene3D" id="3.20.20.80">
    <property type="entry name" value="Glycosidases"/>
    <property type="match status" value="1"/>
</dbReference>
<evidence type="ECO:0000256" key="1">
    <source>
        <dbReference type="ARBA" id="ARBA00007401"/>
    </source>
</evidence>
<dbReference type="InterPro" id="IPR051913">
    <property type="entry name" value="GH2_Domain-Containing"/>
</dbReference>
<comment type="similarity">
    <text evidence="1">Belongs to the glycosyl hydrolase 2 family.</text>
</comment>
<evidence type="ECO:0000259" key="7">
    <source>
        <dbReference type="Pfam" id="PF02837"/>
    </source>
</evidence>
<dbReference type="PRINTS" id="PR00132">
    <property type="entry name" value="GLHYDRLASE2"/>
</dbReference>
<dbReference type="AlphaFoldDB" id="A0A174MG37"/>
<dbReference type="PANTHER" id="PTHR42732">
    <property type="entry name" value="BETA-GALACTOSIDASE"/>
    <property type="match status" value="1"/>
</dbReference>
<evidence type="ECO:0000256" key="2">
    <source>
        <dbReference type="ARBA" id="ARBA00022801"/>
    </source>
</evidence>
<keyword evidence="3 9" id="KW-0326">Glycosidase</keyword>
<dbReference type="Pfam" id="PF02837">
    <property type="entry name" value="Glyco_hydro_2_N"/>
    <property type="match status" value="1"/>
</dbReference>
<dbReference type="RefSeq" id="WP_055216716.1">
    <property type="nucleotide sequence ID" value="NZ_CZBI01000001.1"/>
</dbReference>
<dbReference type="InterPro" id="IPR006101">
    <property type="entry name" value="Glyco_hydro_2"/>
</dbReference>
<dbReference type="InterPro" id="IPR006102">
    <property type="entry name" value="Ig-like_GH2"/>
</dbReference>
<gene>
    <name evidence="9" type="primary">uidA_2</name>
    <name evidence="9" type="ORF">ERS852557_00322</name>
</gene>
<dbReference type="InterPro" id="IPR036156">
    <property type="entry name" value="Beta-gal/glucu_dom_sf"/>
</dbReference>
<dbReference type="InterPro" id="IPR008979">
    <property type="entry name" value="Galactose-bd-like_sf"/>
</dbReference>
<feature type="signal peptide" evidence="4">
    <location>
        <begin position="1"/>
        <end position="23"/>
    </location>
</feature>
<feature type="domain" description="DUF4982" evidence="8">
    <location>
        <begin position="615"/>
        <end position="670"/>
    </location>
</feature>
<feature type="domain" description="Glycoside hydrolase family 2 catalytic" evidence="6">
    <location>
        <begin position="294"/>
        <end position="592"/>
    </location>
</feature>
<dbReference type="PANTHER" id="PTHR42732:SF1">
    <property type="entry name" value="BETA-MANNOSIDASE"/>
    <property type="match status" value="1"/>
</dbReference>
<dbReference type="EC" id="3.2.1.23" evidence="9"/>
<evidence type="ECO:0000256" key="4">
    <source>
        <dbReference type="SAM" id="SignalP"/>
    </source>
</evidence>
<dbReference type="InterPro" id="IPR006104">
    <property type="entry name" value="Glyco_hydro_2_N"/>
</dbReference>
<dbReference type="InterPro" id="IPR032311">
    <property type="entry name" value="DUF4982"/>
</dbReference>
<dbReference type="SUPFAM" id="SSF51445">
    <property type="entry name" value="(Trans)glycosidases"/>
    <property type="match status" value="1"/>
</dbReference>